<dbReference type="EMBL" id="JPQZ01000039">
    <property type="protein sequence ID" value="KKO74916.1"/>
    <property type="molecule type" value="Genomic_DNA"/>
</dbReference>
<dbReference type="RefSeq" id="XP_024330658.1">
    <property type="nucleotide sequence ID" value="XM_024475426.1"/>
</dbReference>
<dbReference type="Proteomes" id="UP000034350">
    <property type="component" value="Unassembled WGS sequence"/>
</dbReference>
<organism evidence="3 4">
    <name type="scientific">Vairimorpha ceranae</name>
    <dbReference type="NCBI Taxonomy" id="40302"/>
    <lineage>
        <taxon>Eukaryota</taxon>
        <taxon>Fungi</taxon>
        <taxon>Fungi incertae sedis</taxon>
        <taxon>Microsporidia</taxon>
        <taxon>Nosematidae</taxon>
        <taxon>Vairimorpha</taxon>
    </lineage>
</organism>
<feature type="region of interest" description="Disordered" evidence="1">
    <location>
        <begin position="1"/>
        <end position="29"/>
    </location>
</feature>
<comment type="caution">
    <text evidence="3">The sequence shown here is derived from an EMBL/GenBank/DDBJ whole genome shotgun (WGS) entry which is preliminary data.</text>
</comment>
<feature type="compositionally biased region" description="Basic and acidic residues" evidence="1">
    <location>
        <begin position="20"/>
        <end position="29"/>
    </location>
</feature>
<dbReference type="Gene3D" id="3.30.505.10">
    <property type="entry name" value="SH2 domain"/>
    <property type="match status" value="1"/>
</dbReference>
<reference evidence="3 4" key="1">
    <citation type="journal article" date="2015" name="Environ. Microbiol.">
        <title>Genome analyses suggest the presence of polyploidy and recent human-driven expansions in eight global populations of the honeybee pathogen Nosema ceranae.</title>
        <authorList>
            <person name="Pelin A."/>
            <person name="Selman M."/>
            <person name="Aris-Brosou S."/>
            <person name="Farinelli L."/>
            <person name="Corradi N."/>
        </authorList>
    </citation>
    <scope>NUCLEOTIDE SEQUENCE [LARGE SCALE GENOMIC DNA]</scope>
    <source>
        <strain evidence="3 4">PA08 1199</strain>
    </source>
</reference>
<keyword evidence="4" id="KW-1185">Reference proteome</keyword>
<evidence type="ECO:0000313" key="3">
    <source>
        <dbReference type="EMBL" id="KKO74916.1"/>
    </source>
</evidence>
<dbReference type="VEuPathDB" id="MicrosporidiaDB:AAJ76_3900019634"/>
<dbReference type="Pfam" id="PF14633">
    <property type="entry name" value="SH2_2"/>
    <property type="match status" value="1"/>
</dbReference>
<feature type="domain" description="Spt6 SH2" evidence="2">
    <location>
        <begin position="522"/>
        <end position="624"/>
    </location>
</feature>
<dbReference type="InterPro" id="IPR035420">
    <property type="entry name" value="Spt6_SH2"/>
</dbReference>
<evidence type="ECO:0000313" key="4">
    <source>
        <dbReference type="Proteomes" id="UP000034350"/>
    </source>
</evidence>
<protein>
    <submittedName>
        <fullName evidence="3">Transcriptional accessory protein</fullName>
    </submittedName>
</protein>
<dbReference type="VEuPathDB" id="MicrosporidiaDB:NCER_101442"/>
<dbReference type="AlphaFoldDB" id="A0A0F9WBM7"/>
<accession>A0A0F9WBM7</accession>
<proteinExistence type="predicted"/>
<evidence type="ECO:0000256" key="1">
    <source>
        <dbReference type="SAM" id="MobiDB-lite"/>
    </source>
</evidence>
<dbReference type="OrthoDB" id="995477at2759"/>
<name>A0A0F9WBM7_9MICR</name>
<dbReference type="GeneID" id="36320369"/>
<sequence>MSDSTDNDIVKRRRVPRSTTKKDNLKNLFDEDSSTSSLEYVPEDTQQNNLFQELFGTGEEYFYIFESHKQEEEEKIKQEEISEEQFLDHMKKKTDYKDIETICKLYLQGYNIYYIFLYKTEDIDFYKFLDIYKNMLSFTTKSSDKIHLDIFNIFFDRIYNGSLCINKKDKIISLTKENFIIKGVILDGYGNLIEKFSCSGYKLISRVEEINPQYILVSGNNNIVRNVVQLLIKFRVFYMESKFYPKHSVYEKLIHVGRLGLFPEVEFINFYKNLYITSGESYNNLIYKEEIFNNDVVLTIKIAIGLVISVTKMNLDFLLQYENKLDILRFLGLENCTRIFENESYTSEEDIYKVLKDEVIYQNFMTFFTLEKKLYDRPVFTGFTDSYIFRELINIKNNIVEDLINQEIEGKVFFVDEFYVLVNILNNVTCYVRTTEKYYLNQLVRVKITEINEPFLSFTAEIVHTNKPIHKIIKHPLLCRLNSKEAEKKLINSDEIFILRQSSKDGKIIIVLKLYKNIIIHIRLEEYDNLDETVNKRVKNILRNVSNIKKHKYFYDNASEAMSKISMNCDFIRYGFYFSEEYPGRLCFIFNNNGIFKEYLSVDTKIKYKEKEYNSLEEFLEYRKRL</sequence>
<gene>
    <name evidence="3" type="ORF">AAJ76_3900019634</name>
</gene>
<dbReference type="InterPro" id="IPR036860">
    <property type="entry name" value="SH2_dom_sf"/>
</dbReference>
<evidence type="ECO:0000259" key="2">
    <source>
        <dbReference type="Pfam" id="PF14633"/>
    </source>
</evidence>